<dbReference type="SUPFAM" id="SSF57756">
    <property type="entry name" value="Retrovirus zinc finger-like domains"/>
    <property type="match status" value="1"/>
</dbReference>
<evidence type="ECO:0000256" key="3">
    <source>
        <dbReference type="SAM" id="MobiDB-lite"/>
    </source>
</evidence>
<proteinExistence type="predicted"/>
<dbReference type="Proteomes" id="UP000765509">
    <property type="component" value="Unassembled WGS sequence"/>
</dbReference>
<evidence type="ECO:0000313" key="6">
    <source>
        <dbReference type="Proteomes" id="UP000765509"/>
    </source>
</evidence>
<evidence type="ECO:0000256" key="2">
    <source>
        <dbReference type="PROSITE-ProRule" id="PRU00047"/>
    </source>
</evidence>
<keyword evidence="6" id="KW-1185">Reference proteome</keyword>
<dbReference type="OrthoDB" id="1099063at2759"/>
<dbReference type="InterPro" id="IPR054722">
    <property type="entry name" value="PolX-like_BBD"/>
</dbReference>
<organism evidence="5 6">
    <name type="scientific">Austropuccinia psidii MF-1</name>
    <dbReference type="NCBI Taxonomy" id="1389203"/>
    <lineage>
        <taxon>Eukaryota</taxon>
        <taxon>Fungi</taxon>
        <taxon>Dikarya</taxon>
        <taxon>Basidiomycota</taxon>
        <taxon>Pucciniomycotina</taxon>
        <taxon>Pucciniomycetes</taxon>
        <taxon>Pucciniales</taxon>
        <taxon>Sphaerophragmiaceae</taxon>
        <taxon>Austropuccinia</taxon>
    </lineage>
</organism>
<comment type="caution">
    <text evidence="5">The sequence shown here is derived from an EMBL/GenBank/DDBJ whole genome shotgun (WGS) entry which is preliminary data.</text>
</comment>
<dbReference type="Gene3D" id="4.10.60.10">
    <property type="entry name" value="Zinc finger, CCHC-type"/>
    <property type="match status" value="1"/>
</dbReference>
<keyword evidence="2" id="KW-0479">Metal-binding</keyword>
<keyword evidence="1" id="KW-0507">mRNA processing</keyword>
<protein>
    <recommendedName>
        <fullName evidence="4">CCHC-type domain-containing protein</fullName>
    </recommendedName>
</protein>
<evidence type="ECO:0000313" key="5">
    <source>
        <dbReference type="EMBL" id="MBW0543900.1"/>
    </source>
</evidence>
<dbReference type="InterPro" id="IPR036875">
    <property type="entry name" value="Znf_CCHC_sf"/>
</dbReference>
<gene>
    <name evidence="5" type="ORF">O181_083615</name>
</gene>
<dbReference type="InterPro" id="IPR001878">
    <property type="entry name" value="Znf_CCHC"/>
</dbReference>
<feature type="region of interest" description="Disordered" evidence="3">
    <location>
        <begin position="105"/>
        <end position="128"/>
    </location>
</feature>
<dbReference type="Pfam" id="PF22936">
    <property type="entry name" value="Pol_BBD"/>
    <property type="match status" value="1"/>
</dbReference>
<dbReference type="Pfam" id="PF00098">
    <property type="entry name" value="zf-CCHC"/>
    <property type="match status" value="1"/>
</dbReference>
<dbReference type="AlphaFoldDB" id="A0A9Q3FNI1"/>
<dbReference type="GO" id="GO:0003676">
    <property type="term" value="F:nucleic acid binding"/>
    <property type="evidence" value="ECO:0007669"/>
    <property type="project" value="InterPro"/>
</dbReference>
<dbReference type="EMBL" id="AVOT02048690">
    <property type="protein sequence ID" value="MBW0543900.1"/>
    <property type="molecule type" value="Genomic_DNA"/>
</dbReference>
<evidence type="ECO:0000256" key="1">
    <source>
        <dbReference type="ARBA" id="ARBA00022664"/>
    </source>
</evidence>
<feature type="domain" description="CCHC-type" evidence="4">
    <location>
        <begin position="138"/>
        <end position="152"/>
    </location>
</feature>
<dbReference type="SMART" id="SM00343">
    <property type="entry name" value="ZnF_C2HC"/>
    <property type="match status" value="1"/>
</dbReference>
<dbReference type="PROSITE" id="PS50158">
    <property type="entry name" value="ZF_CCHC"/>
    <property type="match status" value="1"/>
</dbReference>
<evidence type="ECO:0000259" key="4">
    <source>
        <dbReference type="PROSITE" id="PS50158"/>
    </source>
</evidence>
<sequence length="276" mass="30910">MQMPYFKTTVINFSLKVNEDIRNLENLMGPMNGNTMATLAIFYAVPTMKHHITSAISTLMENNPNLAVRPDDLLNMIQKIDTASPSFDHSTEIARINAASRFGQKDANRQYTSHSRSVPPKPQSYTKRTRNYNVKNPCHYCGEVGHWSPDCPAKARNQSRQSVVTVVRMGIVPTLEEDDALLDLGATHWVVGNISLFTSLKSTDMVLSVASSNSFKVNGIGEIQLNTTNGTIKIRNVLYCKHISGTILLLGHLLDEDFEVHFQHENFTISKDNILF</sequence>
<name>A0A9Q3FNI1_9BASI</name>
<dbReference type="GO" id="GO:0006397">
    <property type="term" value="P:mRNA processing"/>
    <property type="evidence" value="ECO:0007669"/>
    <property type="project" value="UniProtKB-KW"/>
</dbReference>
<keyword evidence="2" id="KW-0863">Zinc-finger</keyword>
<keyword evidence="2" id="KW-0862">Zinc</keyword>
<dbReference type="GO" id="GO:0008270">
    <property type="term" value="F:zinc ion binding"/>
    <property type="evidence" value="ECO:0007669"/>
    <property type="project" value="UniProtKB-KW"/>
</dbReference>
<accession>A0A9Q3FNI1</accession>
<reference evidence="5" key="1">
    <citation type="submission" date="2021-03" db="EMBL/GenBank/DDBJ databases">
        <title>Draft genome sequence of rust myrtle Austropuccinia psidii MF-1, a brazilian biotype.</title>
        <authorList>
            <person name="Quecine M.C."/>
            <person name="Pachon D.M.R."/>
            <person name="Bonatelli M.L."/>
            <person name="Correr F.H."/>
            <person name="Franceschini L.M."/>
            <person name="Leite T.F."/>
            <person name="Margarido G.R.A."/>
            <person name="Almeida C.A."/>
            <person name="Ferrarezi J.A."/>
            <person name="Labate C.A."/>
        </authorList>
    </citation>
    <scope>NUCLEOTIDE SEQUENCE</scope>
    <source>
        <strain evidence="5">MF-1</strain>
    </source>
</reference>